<dbReference type="EMBL" id="JARKIB010000087">
    <property type="protein sequence ID" value="KAJ7744326.1"/>
    <property type="molecule type" value="Genomic_DNA"/>
</dbReference>
<protein>
    <submittedName>
        <fullName evidence="1">Uncharacterized protein</fullName>
    </submittedName>
</protein>
<keyword evidence="2" id="KW-1185">Reference proteome</keyword>
<accession>A0AAD7ILZ3</accession>
<name>A0AAD7ILZ3_9AGAR</name>
<reference evidence="1" key="1">
    <citation type="submission" date="2023-03" db="EMBL/GenBank/DDBJ databases">
        <title>Massive genome expansion in bonnet fungi (Mycena s.s.) driven by repeated elements and novel gene families across ecological guilds.</title>
        <authorList>
            <consortium name="Lawrence Berkeley National Laboratory"/>
            <person name="Harder C.B."/>
            <person name="Miyauchi S."/>
            <person name="Viragh M."/>
            <person name="Kuo A."/>
            <person name="Thoen E."/>
            <person name="Andreopoulos B."/>
            <person name="Lu D."/>
            <person name="Skrede I."/>
            <person name="Drula E."/>
            <person name="Henrissat B."/>
            <person name="Morin E."/>
            <person name="Kohler A."/>
            <person name="Barry K."/>
            <person name="LaButti K."/>
            <person name="Morin E."/>
            <person name="Salamov A."/>
            <person name="Lipzen A."/>
            <person name="Mereny Z."/>
            <person name="Hegedus B."/>
            <person name="Baldrian P."/>
            <person name="Stursova M."/>
            <person name="Weitz H."/>
            <person name="Taylor A."/>
            <person name="Grigoriev I.V."/>
            <person name="Nagy L.G."/>
            <person name="Martin F."/>
            <person name="Kauserud H."/>
        </authorList>
    </citation>
    <scope>NUCLEOTIDE SEQUENCE</scope>
    <source>
        <strain evidence="1">CBHHK182m</strain>
    </source>
</reference>
<organism evidence="1 2">
    <name type="scientific">Mycena metata</name>
    <dbReference type="NCBI Taxonomy" id="1033252"/>
    <lineage>
        <taxon>Eukaryota</taxon>
        <taxon>Fungi</taxon>
        <taxon>Dikarya</taxon>
        <taxon>Basidiomycota</taxon>
        <taxon>Agaricomycotina</taxon>
        <taxon>Agaricomycetes</taxon>
        <taxon>Agaricomycetidae</taxon>
        <taxon>Agaricales</taxon>
        <taxon>Marasmiineae</taxon>
        <taxon>Mycenaceae</taxon>
        <taxon>Mycena</taxon>
    </lineage>
</organism>
<dbReference type="Proteomes" id="UP001215598">
    <property type="component" value="Unassembled WGS sequence"/>
</dbReference>
<comment type="caution">
    <text evidence="1">The sequence shown here is derived from an EMBL/GenBank/DDBJ whole genome shotgun (WGS) entry which is preliminary data.</text>
</comment>
<proteinExistence type="predicted"/>
<gene>
    <name evidence="1" type="ORF">B0H16DRAFT_1463195</name>
</gene>
<dbReference type="AlphaFoldDB" id="A0AAD7ILZ3"/>
<evidence type="ECO:0000313" key="1">
    <source>
        <dbReference type="EMBL" id="KAJ7744326.1"/>
    </source>
</evidence>
<sequence>MTPNRSRDTAWFDTYATTKNGWIKTRLGDANSPGDQENLISKVRETTSKCGLDLDKLVSTLSSTRGIVSGSAVLLMITNLKFTPGDIDLYVPESQEDRSIALILRDHGFVLTKSMKPLYDNTTIKAVHWLEKGEKTMNIMVVKGENAVLAIFQFHSTIVMNFLSSTGIYCAYPSLTIVNWALPNLPIMLREIAADGRCRECYDKYRACGITFENDPRNFDPQANHICYQDSHCPMTIRTTRDGRGRYVELFLSSEIESEVGWQHKSMVIWSLGGPICGSPNHYHDAFSTSVDIIRKMVKTSNITPSDTDLATFTTRYRWVEVYTVT</sequence>
<evidence type="ECO:0000313" key="2">
    <source>
        <dbReference type="Proteomes" id="UP001215598"/>
    </source>
</evidence>